<dbReference type="Gene3D" id="1.10.10.10">
    <property type="entry name" value="Winged helix-like DNA-binding domain superfamily/Winged helix DNA-binding domain"/>
    <property type="match status" value="1"/>
</dbReference>
<keyword evidence="4" id="KW-0804">Transcription</keyword>
<dbReference type="Gene3D" id="1.10.1740.10">
    <property type="match status" value="1"/>
</dbReference>
<evidence type="ECO:0000256" key="1">
    <source>
        <dbReference type="ARBA" id="ARBA00010641"/>
    </source>
</evidence>
<dbReference type="Pfam" id="PF08281">
    <property type="entry name" value="Sigma70_r4_2"/>
    <property type="match status" value="1"/>
</dbReference>
<evidence type="ECO:0000259" key="6">
    <source>
        <dbReference type="Pfam" id="PF08281"/>
    </source>
</evidence>
<dbReference type="InterPro" id="IPR013325">
    <property type="entry name" value="RNA_pol_sigma_r2"/>
</dbReference>
<feature type="domain" description="RNA polymerase sigma factor 70 region 4 type 2" evidence="6">
    <location>
        <begin position="126"/>
        <end position="178"/>
    </location>
</feature>
<dbReference type="CDD" id="cd06171">
    <property type="entry name" value="Sigma70_r4"/>
    <property type="match status" value="1"/>
</dbReference>
<dbReference type="STRING" id="1513793.SAMN06296036_121136"/>
<dbReference type="EMBL" id="FWZT01000021">
    <property type="protein sequence ID" value="SMF63336.1"/>
    <property type="molecule type" value="Genomic_DNA"/>
</dbReference>
<dbReference type="OrthoDB" id="5293399at2"/>
<dbReference type="SUPFAM" id="SSF88659">
    <property type="entry name" value="Sigma3 and sigma4 domains of RNA polymerase sigma factors"/>
    <property type="match status" value="1"/>
</dbReference>
<accession>A0A1Y6CN13</accession>
<dbReference type="RefSeq" id="WP_132323264.1">
    <property type="nucleotide sequence ID" value="NZ_FWZT01000021.1"/>
</dbReference>
<dbReference type="SUPFAM" id="SSF88946">
    <property type="entry name" value="Sigma2 domain of RNA polymerase sigma factors"/>
    <property type="match status" value="1"/>
</dbReference>
<dbReference type="GO" id="GO:0003677">
    <property type="term" value="F:DNA binding"/>
    <property type="evidence" value="ECO:0007669"/>
    <property type="project" value="InterPro"/>
</dbReference>
<proteinExistence type="inferred from homology"/>
<dbReference type="GO" id="GO:0016987">
    <property type="term" value="F:sigma factor activity"/>
    <property type="evidence" value="ECO:0007669"/>
    <property type="project" value="UniProtKB-KW"/>
</dbReference>
<dbReference type="InterPro" id="IPR007627">
    <property type="entry name" value="RNA_pol_sigma70_r2"/>
</dbReference>
<name>A0A1Y6CN13_9BACT</name>
<dbReference type="AlphaFoldDB" id="A0A1Y6CN13"/>
<dbReference type="InterPro" id="IPR013324">
    <property type="entry name" value="RNA_pol_sigma_r3/r4-like"/>
</dbReference>
<dbReference type="PANTHER" id="PTHR43133:SF51">
    <property type="entry name" value="RNA POLYMERASE SIGMA FACTOR"/>
    <property type="match status" value="1"/>
</dbReference>
<evidence type="ECO:0000256" key="3">
    <source>
        <dbReference type="ARBA" id="ARBA00023082"/>
    </source>
</evidence>
<keyword evidence="8" id="KW-1185">Reference proteome</keyword>
<evidence type="ECO:0000259" key="5">
    <source>
        <dbReference type="Pfam" id="PF04542"/>
    </source>
</evidence>
<keyword evidence="2" id="KW-0805">Transcription regulation</keyword>
<protein>
    <submittedName>
        <fullName evidence="7">RNA polymerase sigma-70 factor, ECF subfamily</fullName>
    </submittedName>
</protein>
<evidence type="ECO:0000256" key="4">
    <source>
        <dbReference type="ARBA" id="ARBA00023163"/>
    </source>
</evidence>
<dbReference type="InterPro" id="IPR014284">
    <property type="entry name" value="RNA_pol_sigma-70_dom"/>
</dbReference>
<evidence type="ECO:0000256" key="2">
    <source>
        <dbReference type="ARBA" id="ARBA00023015"/>
    </source>
</evidence>
<comment type="similarity">
    <text evidence="1">Belongs to the sigma-70 factor family. ECF subfamily.</text>
</comment>
<dbReference type="InterPro" id="IPR013249">
    <property type="entry name" value="RNA_pol_sigma70_r4_t2"/>
</dbReference>
<dbReference type="InterPro" id="IPR039425">
    <property type="entry name" value="RNA_pol_sigma-70-like"/>
</dbReference>
<dbReference type="InterPro" id="IPR036388">
    <property type="entry name" value="WH-like_DNA-bd_sf"/>
</dbReference>
<reference evidence="8" key="1">
    <citation type="submission" date="2017-04" db="EMBL/GenBank/DDBJ databases">
        <authorList>
            <person name="Varghese N."/>
            <person name="Submissions S."/>
        </authorList>
    </citation>
    <scope>NUCLEOTIDE SEQUENCE [LARGE SCALE GENOMIC DNA]</scope>
    <source>
        <strain evidence="8">RKEM611</strain>
    </source>
</reference>
<keyword evidence="3" id="KW-0731">Sigma factor</keyword>
<feature type="domain" description="RNA polymerase sigma-70 region 2" evidence="5">
    <location>
        <begin position="36"/>
        <end position="100"/>
    </location>
</feature>
<organism evidence="7 8">
    <name type="scientific">Pseudobacteriovorax antillogorgiicola</name>
    <dbReference type="NCBI Taxonomy" id="1513793"/>
    <lineage>
        <taxon>Bacteria</taxon>
        <taxon>Pseudomonadati</taxon>
        <taxon>Bdellovibrionota</taxon>
        <taxon>Oligoflexia</taxon>
        <taxon>Oligoflexales</taxon>
        <taxon>Pseudobacteriovoracaceae</taxon>
        <taxon>Pseudobacteriovorax</taxon>
    </lineage>
</organism>
<dbReference type="Proteomes" id="UP000192907">
    <property type="component" value="Unassembled WGS sequence"/>
</dbReference>
<dbReference type="PANTHER" id="PTHR43133">
    <property type="entry name" value="RNA POLYMERASE ECF-TYPE SIGMA FACTO"/>
    <property type="match status" value="1"/>
</dbReference>
<sequence length="190" mass="22147">MSYVLKKAATTATMTTTTIKPMLDTVQDTPQDFESLYRSHQDRVRAILGRLLPWDELDDAVQETFSKVYFGLDQFDHKSRLDTWIYRIAVNTAYDFNRKRLSWKKLLSSWLESQRLYQSNSKLPSLELEDALNSLAFAERTIVVLFYMQGHNQEEISEILAIPVGTVKSRLHKARQKLAKILKEEDDERS</sequence>
<dbReference type="Pfam" id="PF04542">
    <property type="entry name" value="Sigma70_r2"/>
    <property type="match status" value="1"/>
</dbReference>
<evidence type="ECO:0000313" key="7">
    <source>
        <dbReference type="EMBL" id="SMF63336.1"/>
    </source>
</evidence>
<dbReference type="NCBIfam" id="TIGR02937">
    <property type="entry name" value="sigma70-ECF"/>
    <property type="match status" value="1"/>
</dbReference>
<gene>
    <name evidence="7" type="ORF">SAMN06296036_121136</name>
</gene>
<evidence type="ECO:0000313" key="8">
    <source>
        <dbReference type="Proteomes" id="UP000192907"/>
    </source>
</evidence>
<dbReference type="GO" id="GO:0006352">
    <property type="term" value="P:DNA-templated transcription initiation"/>
    <property type="evidence" value="ECO:0007669"/>
    <property type="project" value="InterPro"/>
</dbReference>